<dbReference type="Proteomes" id="UP001529423">
    <property type="component" value="Unassembled WGS sequence"/>
</dbReference>
<reference evidence="2 3" key="1">
    <citation type="submission" date="2023-06" db="EMBL/GenBank/DDBJ databases">
        <title>Identification and characterization of horizontal gene transfer across gut microbiota members of farm animals based on homology search.</title>
        <authorList>
            <person name="Schwarzerova J."/>
            <person name="Nykrynova M."/>
            <person name="Jureckova K."/>
            <person name="Cejkova D."/>
            <person name="Rychlik I."/>
        </authorList>
    </citation>
    <scope>NUCLEOTIDE SEQUENCE [LARGE SCALE GENOMIC DNA]</scope>
    <source>
        <strain evidence="2 3">105_WCHN</strain>
    </source>
</reference>
<name>A0ABT7VNS5_9LACO</name>
<feature type="transmembrane region" description="Helical" evidence="1">
    <location>
        <begin position="66"/>
        <end position="86"/>
    </location>
</feature>
<dbReference type="RefSeq" id="WP_289560892.1">
    <property type="nucleotide sequence ID" value="NZ_JAUDEO010000045.1"/>
</dbReference>
<organism evidence="2 3">
    <name type="scientific">Limosilactobacillus panis</name>
    <dbReference type="NCBI Taxonomy" id="47493"/>
    <lineage>
        <taxon>Bacteria</taxon>
        <taxon>Bacillati</taxon>
        <taxon>Bacillota</taxon>
        <taxon>Bacilli</taxon>
        <taxon>Lactobacillales</taxon>
        <taxon>Lactobacillaceae</taxon>
        <taxon>Limosilactobacillus</taxon>
    </lineage>
</organism>
<reference evidence="3" key="2">
    <citation type="submission" date="2023-06" db="EMBL/GenBank/DDBJ databases">
        <title>Identification and characterization of horizontal gene transfer across gut microbiota members of farm animals based on homology search.</title>
        <authorList>
            <person name="Zeman M."/>
            <person name="Kubasova T."/>
            <person name="Jahodarova E."/>
            <person name="Nykrynova M."/>
            <person name="Rychlik I."/>
        </authorList>
    </citation>
    <scope>NUCLEOTIDE SEQUENCE [LARGE SCALE GENOMIC DNA]</scope>
    <source>
        <strain evidence="3">105_WCHN</strain>
    </source>
</reference>
<dbReference type="EMBL" id="JAUDEO010000045">
    <property type="protein sequence ID" value="MDM8334399.1"/>
    <property type="molecule type" value="Genomic_DNA"/>
</dbReference>
<reference evidence="2 3" key="3">
    <citation type="submission" date="2023-06" db="EMBL/GenBank/DDBJ databases">
        <authorList>
            <person name="Zeman M."/>
            <person name="Kubasova T."/>
            <person name="Jahodarova E."/>
            <person name="Nykrynova M."/>
            <person name="Rychlik I."/>
        </authorList>
    </citation>
    <scope>NUCLEOTIDE SEQUENCE [LARGE SCALE GENOMIC DNA]</scope>
    <source>
        <strain evidence="2 3">105_WCHN</strain>
    </source>
</reference>
<keyword evidence="1" id="KW-1133">Transmembrane helix</keyword>
<protein>
    <submittedName>
        <fullName evidence="2">Uncharacterized protein</fullName>
    </submittedName>
</protein>
<evidence type="ECO:0000256" key="1">
    <source>
        <dbReference type="SAM" id="Phobius"/>
    </source>
</evidence>
<sequence>MGKWAAHLAPNKMANEKLAVFGSLCNQIVLFRVLEIISAFNFDNKIALLIPYLDHRQEMQDSRGMLYLRVMMIVFFIVSGIVVVWLDRKRLFSSVNK</sequence>
<keyword evidence="1" id="KW-0812">Transmembrane</keyword>
<evidence type="ECO:0000313" key="2">
    <source>
        <dbReference type="EMBL" id="MDM8334399.1"/>
    </source>
</evidence>
<accession>A0ABT7VNS5</accession>
<evidence type="ECO:0000313" key="3">
    <source>
        <dbReference type="Proteomes" id="UP001529423"/>
    </source>
</evidence>
<keyword evidence="1" id="KW-0472">Membrane</keyword>
<proteinExistence type="predicted"/>
<gene>
    <name evidence="2" type="ORF">QUW46_07430</name>
</gene>
<comment type="caution">
    <text evidence="2">The sequence shown here is derived from an EMBL/GenBank/DDBJ whole genome shotgun (WGS) entry which is preliminary data.</text>
</comment>
<keyword evidence="3" id="KW-1185">Reference proteome</keyword>